<dbReference type="EMBL" id="FNXT01001011">
    <property type="protein sequence ID" value="SZX70783.1"/>
    <property type="molecule type" value="Genomic_DNA"/>
</dbReference>
<keyword evidence="2" id="KW-1185">Reference proteome</keyword>
<dbReference type="AlphaFoldDB" id="A0A383W110"/>
<evidence type="ECO:0000313" key="2">
    <source>
        <dbReference type="Proteomes" id="UP000256970"/>
    </source>
</evidence>
<organism evidence="1 2">
    <name type="scientific">Tetradesmus obliquus</name>
    <name type="common">Green alga</name>
    <name type="synonym">Acutodesmus obliquus</name>
    <dbReference type="NCBI Taxonomy" id="3088"/>
    <lineage>
        <taxon>Eukaryota</taxon>
        <taxon>Viridiplantae</taxon>
        <taxon>Chlorophyta</taxon>
        <taxon>core chlorophytes</taxon>
        <taxon>Chlorophyceae</taxon>
        <taxon>CS clade</taxon>
        <taxon>Sphaeropleales</taxon>
        <taxon>Scenedesmaceae</taxon>
        <taxon>Tetradesmus</taxon>
    </lineage>
</organism>
<sequence length="186" mass="19262">MYVGYGSSVLMNSSTSCITGNTDIGNSSSSTSSSSSSELATVPYDCDAHGPVLGAIFISGNSSVHFIGHAHRMGSNQGNGSNADIVVFSPPVEPERLRRGVPAGQSKSTFDTLRAARGMTQSKAQAVPPQRADQVQGLGNFNGFACDDKDAHTDGVYMMAGDVCGCDGNCTCQPPTQWIAGRCACV</sequence>
<reference evidence="1 2" key="1">
    <citation type="submission" date="2016-10" db="EMBL/GenBank/DDBJ databases">
        <authorList>
            <person name="Cai Z."/>
        </authorList>
    </citation>
    <scope>NUCLEOTIDE SEQUENCE [LARGE SCALE GENOMIC DNA]</scope>
</reference>
<accession>A0A383W110</accession>
<protein>
    <submittedName>
        <fullName evidence="1">Uncharacterized protein</fullName>
    </submittedName>
</protein>
<evidence type="ECO:0000313" key="1">
    <source>
        <dbReference type="EMBL" id="SZX70783.1"/>
    </source>
</evidence>
<dbReference type="Proteomes" id="UP000256970">
    <property type="component" value="Unassembled WGS sequence"/>
</dbReference>
<name>A0A383W110_TETOB</name>
<gene>
    <name evidence="1" type="ORF">BQ4739_LOCUS10958</name>
</gene>
<proteinExistence type="predicted"/>